<keyword evidence="2" id="KW-0472">Membrane</keyword>
<evidence type="ECO:0000256" key="1">
    <source>
        <dbReference type="ARBA" id="ARBA00022679"/>
    </source>
</evidence>
<dbReference type="RefSeq" id="WP_183363033.1">
    <property type="nucleotide sequence ID" value="NZ_BLXZ01000010.1"/>
</dbReference>
<name>A0A6V8NCQ1_9BACT</name>
<dbReference type="Pfam" id="PF13489">
    <property type="entry name" value="Methyltransf_23"/>
    <property type="match status" value="1"/>
</dbReference>
<reference evidence="4" key="1">
    <citation type="submission" date="2020-06" db="EMBL/GenBank/DDBJ databases">
        <title>Draft genomic sequecing of Geomonas sp. Red745.</title>
        <authorList>
            <person name="Itoh H."/>
            <person name="Xu Z.X."/>
            <person name="Ushijima N."/>
            <person name="Masuda Y."/>
            <person name="Shiratori Y."/>
            <person name="Senoo K."/>
        </authorList>
    </citation>
    <scope>NUCLEOTIDE SEQUENCE [LARGE SCALE GENOMIC DNA]</scope>
    <source>
        <strain evidence="4">Red745</strain>
    </source>
</reference>
<evidence type="ECO:0000313" key="3">
    <source>
        <dbReference type="EMBL" id="GFO70412.1"/>
    </source>
</evidence>
<sequence length="313" mass="34082">MLEKCNVCGEPLKAHFTEVRDPLTGEMFELKKCPACGLGHTVPQPEDLGPYYAGYYGGRHGFTLRYCMNRRMGFVGRAVAGKTGGRLLDIGCGDGSFLLTAQAAGWEVVGTELNPGPARQAGLEVWEAVAQLDPRQGFDCITMWHTLEHMRDLPSMMANIGKVLKPGGKLIVAVPDFGGWQAKLFKGKWLHVDAPRHLYHFDAGALRRCLSGGGFSVEREWHQEFEYDLLGWSQSALNYLMPYPNVFFEALAGKPAKHGPLVTGAAYLFGLLLTLFLLPAQYAGTFFKRGGTLICVAGRSSTAKPVAAGVAAQ</sequence>
<evidence type="ECO:0000256" key="2">
    <source>
        <dbReference type="SAM" id="Phobius"/>
    </source>
</evidence>
<keyword evidence="4" id="KW-1185">Reference proteome</keyword>
<dbReference type="Proteomes" id="UP000587586">
    <property type="component" value="Unassembled WGS sequence"/>
</dbReference>
<dbReference type="AlphaFoldDB" id="A0A6V8NCQ1"/>
<dbReference type="InterPro" id="IPR029063">
    <property type="entry name" value="SAM-dependent_MTases_sf"/>
</dbReference>
<keyword evidence="1 3" id="KW-0808">Transferase</keyword>
<feature type="transmembrane region" description="Helical" evidence="2">
    <location>
        <begin position="261"/>
        <end position="280"/>
    </location>
</feature>
<keyword evidence="2" id="KW-0812">Transmembrane</keyword>
<dbReference type="GO" id="GO:0032259">
    <property type="term" value="P:methylation"/>
    <property type="evidence" value="ECO:0007669"/>
    <property type="project" value="UniProtKB-KW"/>
</dbReference>
<dbReference type="SUPFAM" id="SSF53335">
    <property type="entry name" value="S-adenosyl-L-methionine-dependent methyltransferases"/>
    <property type="match status" value="1"/>
</dbReference>
<dbReference type="GO" id="GO:0008168">
    <property type="term" value="F:methyltransferase activity"/>
    <property type="evidence" value="ECO:0007669"/>
    <property type="project" value="UniProtKB-KW"/>
</dbReference>
<gene>
    <name evidence="3" type="ORF">GMLC_39910</name>
</gene>
<organism evidence="3 4">
    <name type="scientific">Geomonas limicola</name>
    <dbReference type="NCBI Taxonomy" id="2740186"/>
    <lineage>
        <taxon>Bacteria</taxon>
        <taxon>Pseudomonadati</taxon>
        <taxon>Thermodesulfobacteriota</taxon>
        <taxon>Desulfuromonadia</taxon>
        <taxon>Geobacterales</taxon>
        <taxon>Geobacteraceae</taxon>
        <taxon>Geomonas</taxon>
    </lineage>
</organism>
<keyword evidence="3" id="KW-0489">Methyltransferase</keyword>
<keyword evidence="2" id="KW-1133">Transmembrane helix</keyword>
<protein>
    <submittedName>
        <fullName evidence="3">SAM-dependent methyltransferase</fullName>
    </submittedName>
</protein>
<dbReference type="Gene3D" id="3.40.50.150">
    <property type="entry name" value="Vaccinia Virus protein VP39"/>
    <property type="match status" value="1"/>
</dbReference>
<comment type="caution">
    <text evidence="3">The sequence shown here is derived from an EMBL/GenBank/DDBJ whole genome shotgun (WGS) entry which is preliminary data.</text>
</comment>
<dbReference type="PANTHER" id="PTHR43861:SF3">
    <property type="entry name" value="PUTATIVE (AFU_ORTHOLOGUE AFUA_2G14390)-RELATED"/>
    <property type="match status" value="1"/>
</dbReference>
<accession>A0A6V8NCQ1</accession>
<proteinExistence type="predicted"/>
<evidence type="ECO:0000313" key="4">
    <source>
        <dbReference type="Proteomes" id="UP000587586"/>
    </source>
</evidence>
<dbReference type="PANTHER" id="PTHR43861">
    <property type="entry name" value="TRANS-ACONITATE 2-METHYLTRANSFERASE-RELATED"/>
    <property type="match status" value="1"/>
</dbReference>
<dbReference type="CDD" id="cd02440">
    <property type="entry name" value="AdoMet_MTases"/>
    <property type="match status" value="1"/>
</dbReference>
<dbReference type="EMBL" id="BLXZ01000010">
    <property type="protein sequence ID" value="GFO70412.1"/>
    <property type="molecule type" value="Genomic_DNA"/>
</dbReference>